<dbReference type="AlphaFoldDB" id="A0A1I4EQF6"/>
<dbReference type="EMBL" id="FOSQ01000017">
    <property type="protein sequence ID" value="SFL06747.1"/>
    <property type="molecule type" value="Genomic_DNA"/>
</dbReference>
<dbReference type="RefSeq" id="WP_092962982.1">
    <property type="nucleotide sequence ID" value="NZ_FOSQ01000017.1"/>
</dbReference>
<organism evidence="3 4">
    <name type="scientific">Falsiroseomonas stagni DSM 19981</name>
    <dbReference type="NCBI Taxonomy" id="1123062"/>
    <lineage>
        <taxon>Bacteria</taxon>
        <taxon>Pseudomonadati</taxon>
        <taxon>Pseudomonadota</taxon>
        <taxon>Alphaproteobacteria</taxon>
        <taxon>Acetobacterales</taxon>
        <taxon>Roseomonadaceae</taxon>
        <taxon>Falsiroseomonas</taxon>
    </lineage>
</organism>
<protein>
    <submittedName>
        <fullName evidence="3">Glycosyl transferase family 2</fullName>
    </submittedName>
</protein>
<feature type="domain" description="Glycosyltransferase 2-like" evidence="2">
    <location>
        <begin position="5"/>
        <end position="91"/>
    </location>
</feature>
<dbReference type="CDD" id="cd02511">
    <property type="entry name" value="Beta4Glucosyltransferase"/>
    <property type="match status" value="1"/>
</dbReference>
<reference evidence="3 4" key="1">
    <citation type="submission" date="2016-10" db="EMBL/GenBank/DDBJ databases">
        <authorList>
            <person name="de Groot N.N."/>
        </authorList>
    </citation>
    <scope>NUCLEOTIDE SEQUENCE [LARGE SCALE GENOMIC DNA]</scope>
    <source>
        <strain evidence="3 4">DSM 19981</strain>
    </source>
</reference>
<dbReference type="GO" id="GO:0016740">
    <property type="term" value="F:transferase activity"/>
    <property type="evidence" value="ECO:0007669"/>
    <property type="project" value="UniProtKB-KW"/>
</dbReference>
<sequence>MTTLSALIVARNEAERLPDCLASVAFADEVVVVLDRTTDASAAIARAAGARVIEGGWHLEGERRNAGIAACASDWVLEVDADERVSPPLAAAVRRVIGTSTHAWHQVPVDNYVGDRLVRYGWAGSFGTTSVPRLFRRGAKSWRAQRVHPGLDWVGKEGPKITEGALIHLVDRDISDMLRRLDKYSSAKAADLIAKGDIGSLPDNLRRFLSRVWKSYVSRKGYREGGWGVLLALCTGAFPLLAYLKARLEPERHGGVKEGGVKRD</sequence>
<dbReference type="OrthoDB" id="9815923at2"/>
<evidence type="ECO:0000256" key="1">
    <source>
        <dbReference type="ARBA" id="ARBA00038494"/>
    </source>
</evidence>
<evidence type="ECO:0000313" key="4">
    <source>
        <dbReference type="Proteomes" id="UP000199473"/>
    </source>
</evidence>
<gene>
    <name evidence="3" type="ORF">SAMN02745775_11737</name>
</gene>
<evidence type="ECO:0000259" key="2">
    <source>
        <dbReference type="Pfam" id="PF00535"/>
    </source>
</evidence>
<evidence type="ECO:0000313" key="3">
    <source>
        <dbReference type="EMBL" id="SFL06747.1"/>
    </source>
</evidence>
<dbReference type="Gene3D" id="3.90.550.10">
    <property type="entry name" value="Spore Coat Polysaccharide Biosynthesis Protein SpsA, Chain A"/>
    <property type="match status" value="1"/>
</dbReference>
<dbReference type="PANTHER" id="PTHR43630:SF2">
    <property type="entry name" value="GLYCOSYLTRANSFERASE"/>
    <property type="match status" value="1"/>
</dbReference>
<keyword evidence="3" id="KW-0808">Transferase</keyword>
<dbReference type="SUPFAM" id="SSF53448">
    <property type="entry name" value="Nucleotide-diphospho-sugar transferases"/>
    <property type="match status" value="1"/>
</dbReference>
<name>A0A1I4EQF6_9PROT</name>
<dbReference type="Proteomes" id="UP000199473">
    <property type="component" value="Unassembled WGS sequence"/>
</dbReference>
<dbReference type="PANTHER" id="PTHR43630">
    <property type="entry name" value="POLY-BETA-1,6-N-ACETYL-D-GLUCOSAMINE SYNTHASE"/>
    <property type="match status" value="1"/>
</dbReference>
<proteinExistence type="inferred from homology"/>
<comment type="similarity">
    <text evidence="1">Belongs to the glycosyltransferase 2 family. WaaE/KdtX subfamily.</text>
</comment>
<dbReference type="Pfam" id="PF00535">
    <property type="entry name" value="Glycos_transf_2"/>
    <property type="match status" value="1"/>
</dbReference>
<dbReference type="InterPro" id="IPR001173">
    <property type="entry name" value="Glyco_trans_2-like"/>
</dbReference>
<keyword evidence="4" id="KW-1185">Reference proteome</keyword>
<accession>A0A1I4EQF6</accession>
<dbReference type="InterPro" id="IPR029044">
    <property type="entry name" value="Nucleotide-diphossugar_trans"/>
</dbReference>
<dbReference type="STRING" id="1123062.SAMN02745775_11737"/>